<evidence type="ECO:0000256" key="2">
    <source>
        <dbReference type="ARBA" id="ARBA00022679"/>
    </source>
</evidence>
<proteinExistence type="predicted"/>
<evidence type="ECO:0000313" key="5">
    <source>
        <dbReference type="Proteomes" id="UP000282674"/>
    </source>
</evidence>
<sequence length="294" mass="30753">MSTSLDPRAVKDAQRATWDALSTGWAEAWEVFERGASAVTGRLLDLGGVRPGQAVLDVGTGLGEPALSAARRVGRTGRVVATDISPEMLRIARRRAAALGDAAANVEFAEADVEAQGLPPGSFDVVLSRWGLMFAVDHVAAFGGLRRLLGPGGVLATAVWGPQADAPVMTLGFTALSALLDLPPVPPDAPGPFSMADPAALTAELRAAGFSGVSVEEMRVPFAFASATEYVAFTRAVTPRLLLDRIRDRYGSPDAREAWRVVEAATDRFRTGSGGVYIPSKVLCARASNPGDGL</sequence>
<dbReference type="GO" id="GO:0032259">
    <property type="term" value="P:methylation"/>
    <property type="evidence" value="ECO:0007669"/>
    <property type="project" value="UniProtKB-KW"/>
</dbReference>
<gene>
    <name evidence="4" type="ORF">EBO15_39370</name>
</gene>
<evidence type="ECO:0000313" key="4">
    <source>
        <dbReference type="EMBL" id="RMI36173.1"/>
    </source>
</evidence>
<dbReference type="RefSeq" id="WP_122199559.1">
    <property type="nucleotide sequence ID" value="NZ_JBHSKC010000028.1"/>
</dbReference>
<dbReference type="PANTHER" id="PTHR43861:SF1">
    <property type="entry name" value="TRANS-ACONITATE 2-METHYLTRANSFERASE"/>
    <property type="match status" value="1"/>
</dbReference>
<evidence type="ECO:0000259" key="3">
    <source>
        <dbReference type="Pfam" id="PF13649"/>
    </source>
</evidence>
<dbReference type="EMBL" id="RFFG01000146">
    <property type="protein sequence ID" value="RMI36173.1"/>
    <property type="molecule type" value="Genomic_DNA"/>
</dbReference>
<dbReference type="Gene3D" id="3.40.50.150">
    <property type="entry name" value="Vaccinia Virus protein VP39"/>
    <property type="match status" value="1"/>
</dbReference>
<dbReference type="SUPFAM" id="SSF53335">
    <property type="entry name" value="S-adenosyl-L-methionine-dependent methyltransferases"/>
    <property type="match status" value="1"/>
</dbReference>
<evidence type="ECO:0000256" key="1">
    <source>
        <dbReference type="ARBA" id="ARBA00022603"/>
    </source>
</evidence>
<accession>A0A3M2LHZ9</accession>
<protein>
    <submittedName>
        <fullName evidence="4">Class I SAM-dependent methyltransferase</fullName>
    </submittedName>
</protein>
<feature type="domain" description="Methyltransferase" evidence="3">
    <location>
        <begin position="55"/>
        <end position="153"/>
    </location>
</feature>
<dbReference type="PANTHER" id="PTHR43861">
    <property type="entry name" value="TRANS-ACONITATE 2-METHYLTRANSFERASE-RELATED"/>
    <property type="match status" value="1"/>
</dbReference>
<dbReference type="InterPro" id="IPR029063">
    <property type="entry name" value="SAM-dependent_MTases_sf"/>
</dbReference>
<dbReference type="InterPro" id="IPR041698">
    <property type="entry name" value="Methyltransf_25"/>
</dbReference>
<keyword evidence="1 4" id="KW-0489">Methyltransferase</keyword>
<name>A0A3M2LHZ9_9ACTN</name>
<dbReference type="Proteomes" id="UP000282674">
    <property type="component" value="Unassembled WGS sequence"/>
</dbReference>
<comment type="caution">
    <text evidence="4">The sequence shown here is derived from an EMBL/GenBank/DDBJ whole genome shotgun (WGS) entry which is preliminary data.</text>
</comment>
<organism evidence="4 5">
    <name type="scientific">Actinomadura harenae</name>
    <dbReference type="NCBI Taxonomy" id="2483351"/>
    <lineage>
        <taxon>Bacteria</taxon>
        <taxon>Bacillati</taxon>
        <taxon>Actinomycetota</taxon>
        <taxon>Actinomycetes</taxon>
        <taxon>Streptosporangiales</taxon>
        <taxon>Thermomonosporaceae</taxon>
        <taxon>Actinomadura</taxon>
    </lineage>
</organism>
<dbReference type="AlphaFoldDB" id="A0A3M2LHZ9"/>
<dbReference type="GO" id="GO:0008168">
    <property type="term" value="F:methyltransferase activity"/>
    <property type="evidence" value="ECO:0007669"/>
    <property type="project" value="UniProtKB-KW"/>
</dbReference>
<reference evidence="4 5" key="1">
    <citation type="submission" date="2018-10" db="EMBL/GenBank/DDBJ databases">
        <title>Isolation from soil.</title>
        <authorList>
            <person name="Hu J."/>
        </authorList>
    </citation>
    <scope>NUCLEOTIDE SEQUENCE [LARGE SCALE GENOMIC DNA]</scope>
    <source>
        <strain evidence="4 5">NEAU-Ht49</strain>
    </source>
</reference>
<keyword evidence="5" id="KW-1185">Reference proteome</keyword>
<keyword evidence="2 4" id="KW-0808">Transferase</keyword>
<dbReference type="OrthoDB" id="9795634at2"/>
<dbReference type="Pfam" id="PF13649">
    <property type="entry name" value="Methyltransf_25"/>
    <property type="match status" value="1"/>
</dbReference>
<dbReference type="CDD" id="cd02440">
    <property type="entry name" value="AdoMet_MTases"/>
    <property type="match status" value="1"/>
</dbReference>